<protein>
    <submittedName>
        <fullName evidence="1">Uncharacterized protein</fullName>
    </submittedName>
</protein>
<accession>A0A450RVE2</accession>
<evidence type="ECO:0000313" key="2">
    <source>
        <dbReference type="EMBL" id="VFJ43930.1"/>
    </source>
</evidence>
<dbReference type="EMBL" id="CAADFA010000006">
    <property type="protein sequence ID" value="VFJ43930.1"/>
    <property type="molecule type" value="Genomic_DNA"/>
</dbReference>
<organism evidence="1">
    <name type="scientific">Candidatus Kentrum sp. FM</name>
    <dbReference type="NCBI Taxonomy" id="2126340"/>
    <lineage>
        <taxon>Bacteria</taxon>
        <taxon>Pseudomonadati</taxon>
        <taxon>Pseudomonadota</taxon>
        <taxon>Gammaproteobacteria</taxon>
        <taxon>Candidatus Kentrum</taxon>
    </lineage>
</organism>
<evidence type="ECO:0000313" key="1">
    <source>
        <dbReference type="EMBL" id="VFJ43102.1"/>
    </source>
</evidence>
<sequence>MRLTPHDFRNPSVEQPAGSWPMAWMDMAGATASRIETRNGHDNCMVIAIRVGQKMHNSGREQ</sequence>
<dbReference type="EMBL" id="CAADFL010000038">
    <property type="protein sequence ID" value="VFK07344.1"/>
    <property type="molecule type" value="Genomic_DNA"/>
</dbReference>
<evidence type="ECO:0000313" key="3">
    <source>
        <dbReference type="EMBL" id="VFK07344.1"/>
    </source>
</evidence>
<proteinExistence type="predicted"/>
<reference evidence="1" key="1">
    <citation type="submission" date="2019-02" db="EMBL/GenBank/DDBJ databases">
        <authorList>
            <person name="Gruber-Vodicka R. H."/>
            <person name="Seah K. B. B."/>
        </authorList>
    </citation>
    <scope>NUCLEOTIDE SEQUENCE</scope>
    <source>
        <strain evidence="1">BECK_BZ163</strain>
        <strain evidence="3">BECK_BZ164</strain>
        <strain evidence="2">BECK_BZ165</strain>
    </source>
</reference>
<dbReference type="AlphaFoldDB" id="A0A450RVE2"/>
<name>A0A450RVE2_9GAMM</name>
<gene>
    <name evidence="1" type="ORF">BECKFM1743A_GA0114220_1000414</name>
    <name evidence="3" type="ORF">BECKFM1743B_GA0114221_100387</name>
    <name evidence="2" type="ORF">BECKFM1743C_GA0114222_100065</name>
</gene>
<dbReference type="EMBL" id="CAADEZ010000004">
    <property type="protein sequence ID" value="VFJ43102.1"/>
    <property type="molecule type" value="Genomic_DNA"/>
</dbReference>